<dbReference type="RefSeq" id="WP_277535035.1">
    <property type="nucleotide sequence ID" value="NZ_JAPDIA010000008.1"/>
</dbReference>
<accession>A0A9X4L1R3</accession>
<evidence type="ECO:0000256" key="1">
    <source>
        <dbReference type="SAM" id="MobiDB-lite"/>
    </source>
</evidence>
<dbReference type="PANTHER" id="PTHR43649:SF12">
    <property type="entry name" value="DIACETYLCHITOBIOSE BINDING PROTEIN DASA"/>
    <property type="match status" value="1"/>
</dbReference>
<evidence type="ECO:0000313" key="3">
    <source>
        <dbReference type="EMBL" id="MDG0811974.1"/>
    </source>
</evidence>
<dbReference type="Pfam" id="PF01547">
    <property type="entry name" value="SBP_bac_1"/>
    <property type="match status" value="1"/>
</dbReference>
<dbReference type="InterPro" id="IPR006059">
    <property type="entry name" value="SBP"/>
</dbReference>
<protein>
    <submittedName>
        <fullName evidence="3">ABC transporter substrate-binding protein</fullName>
    </submittedName>
</protein>
<dbReference type="Gene3D" id="3.40.190.10">
    <property type="entry name" value="Periplasmic binding protein-like II"/>
    <property type="match status" value="1"/>
</dbReference>
<organism evidence="3 4">
    <name type="scientific">Cohnella rhizosphaerae</name>
    <dbReference type="NCBI Taxonomy" id="1457232"/>
    <lineage>
        <taxon>Bacteria</taxon>
        <taxon>Bacillati</taxon>
        <taxon>Bacillota</taxon>
        <taxon>Bacilli</taxon>
        <taxon>Bacillales</taxon>
        <taxon>Paenibacillaceae</taxon>
        <taxon>Cohnella</taxon>
    </lineage>
</organism>
<feature type="compositionally biased region" description="Low complexity" evidence="1">
    <location>
        <begin position="33"/>
        <end position="60"/>
    </location>
</feature>
<dbReference type="EMBL" id="JAPDIA010000008">
    <property type="protein sequence ID" value="MDG0811974.1"/>
    <property type="molecule type" value="Genomic_DNA"/>
</dbReference>
<dbReference type="SUPFAM" id="SSF53850">
    <property type="entry name" value="Periplasmic binding protein-like II"/>
    <property type="match status" value="1"/>
</dbReference>
<feature type="region of interest" description="Disordered" evidence="1">
    <location>
        <begin position="29"/>
        <end position="60"/>
    </location>
</feature>
<comment type="caution">
    <text evidence="3">The sequence shown here is derived from an EMBL/GenBank/DDBJ whole genome shotgun (WGS) entry which is preliminary data.</text>
</comment>
<proteinExistence type="predicted"/>
<dbReference type="PANTHER" id="PTHR43649">
    <property type="entry name" value="ARABINOSE-BINDING PROTEIN-RELATED"/>
    <property type="match status" value="1"/>
</dbReference>
<feature type="signal peptide" evidence="2">
    <location>
        <begin position="1"/>
        <end position="21"/>
    </location>
</feature>
<dbReference type="Proteomes" id="UP001153404">
    <property type="component" value="Unassembled WGS sequence"/>
</dbReference>
<evidence type="ECO:0000313" key="4">
    <source>
        <dbReference type="Proteomes" id="UP001153404"/>
    </source>
</evidence>
<dbReference type="PROSITE" id="PS51257">
    <property type="entry name" value="PROKAR_LIPOPROTEIN"/>
    <property type="match status" value="1"/>
</dbReference>
<dbReference type="AlphaFoldDB" id="A0A9X4L1R3"/>
<dbReference type="InterPro" id="IPR050490">
    <property type="entry name" value="Bact_solute-bd_prot1"/>
</dbReference>
<feature type="chain" id="PRO_5040857363" evidence="2">
    <location>
        <begin position="22"/>
        <end position="492"/>
    </location>
</feature>
<keyword evidence="2" id="KW-0732">Signal</keyword>
<evidence type="ECO:0000256" key="2">
    <source>
        <dbReference type="SAM" id="SignalP"/>
    </source>
</evidence>
<name>A0A9X4L1R3_9BACL</name>
<reference evidence="3" key="1">
    <citation type="submission" date="2022-10" db="EMBL/GenBank/DDBJ databases">
        <title>Comparative genomic analysis of Cohnella hashimotonis sp. nov., isolated from the International Space Station.</title>
        <authorList>
            <person name="Simpson A."/>
            <person name="Venkateswaran K."/>
        </authorList>
    </citation>
    <scope>NUCLEOTIDE SEQUENCE</scope>
    <source>
        <strain evidence="3">DSM 28161</strain>
    </source>
</reference>
<keyword evidence="4" id="KW-1185">Reference proteome</keyword>
<gene>
    <name evidence="3" type="ORF">OMP40_23365</name>
</gene>
<sequence>MKRFKKSFSLALIASMMLVAAGCGGNNNGGNASGSPSASAPSAPAASGSAGASPSAEAPSSEEPVSLKFYTISPSDKDVFDAAYPEWSKAHPNISVEMVVLSGDDSLDKIRVAIAGGEKIDLAYMERDSFRDKAPKLYYKLNDLLTKDGVEYLKEFGEYGRATMVGSDVYGIANIAVPSAVWLNQDILQAANVPVPDDSTWTFKDYFDLLKKLTIKGADGKTTTYGGIHWQRAPMVATGIFDIATYGGWDIVKEDGTPNANDPVLKQAADYFYQAMFVDKTIPTEADVKANKVIALYDMLKGKFATMMGASSSALQMDTFKLQGNLTEETDAKDPFVILKMPRWDASAPAGQATNIVVSYAVTKNSEHPEQAYQFLKWYSTKGAELSAKAVHRVPTWTNADQNVLIDGWRYYKDKDGNIVQGKDRSALYKQVLDPSIVPIFPKYRDQYAYSSMMLDELNNQLSLMLAGEKSVDDALADAQKAAEKIYAKEKK</sequence>